<dbReference type="Pfam" id="PF20419">
    <property type="entry name" value="DUF6701"/>
    <property type="match status" value="1"/>
</dbReference>
<dbReference type="HOGENOM" id="CLU_287412_0_0_6"/>
<evidence type="ECO:0000256" key="2">
    <source>
        <dbReference type="ARBA" id="ARBA00023157"/>
    </source>
</evidence>
<organism evidence="4 5">
    <name type="scientific">Teredinibacter turnerae (strain ATCC 39867 / T7901)</name>
    <dbReference type="NCBI Taxonomy" id="377629"/>
    <lineage>
        <taxon>Bacteria</taxon>
        <taxon>Pseudomonadati</taxon>
        <taxon>Pseudomonadota</taxon>
        <taxon>Gammaproteobacteria</taxon>
        <taxon>Cellvibrionales</taxon>
        <taxon>Cellvibrionaceae</taxon>
        <taxon>Teredinibacter</taxon>
    </lineage>
</organism>
<dbReference type="Pfam" id="PF13385">
    <property type="entry name" value="Laminin_G_3"/>
    <property type="match status" value="1"/>
</dbReference>
<name>C5BR34_TERTT</name>
<evidence type="ECO:0000256" key="1">
    <source>
        <dbReference type="ARBA" id="ARBA00022729"/>
    </source>
</evidence>
<keyword evidence="2" id="KW-1015">Disulfide bond</keyword>
<dbReference type="InterPro" id="IPR046524">
    <property type="entry name" value="DUF6701"/>
</dbReference>
<accession>C5BR34</accession>
<evidence type="ECO:0000313" key="4">
    <source>
        <dbReference type="EMBL" id="ACR11433.1"/>
    </source>
</evidence>
<dbReference type="eggNOG" id="COG3210">
    <property type="taxonomic scope" value="Bacteria"/>
</dbReference>
<evidence type="ECO:0000313" key="5">
    <source>
        <dbReference type="Proteomes" id="UP000009080"/>
    </source>
</evidence>
<dbReference type="Gene3D" id="2.60.120.200">
    <property type="match status" value="1"/>
</dbReference>
<dbReference type="PANTHER" id="PTHR42535:SF2">
    <property type="entry name" value="CHROMOSOME UNDETERMINED SCAFFOLD_146, WHOLE GENOME SHOTGUN SEQUENCE"/>
    <property type="match status" value="1"/>
</dbReference>
<dbReference type="InterPro" id="IPR013320">
    <property type="entry name" value="ConA-like_dom_sf"/>
</dbReference>
<gene>
    <name evidence="4" type="ordered locus">TERTU_1111</name>
</gene>
<proteinExistence type="predicted"/>
<dbReference type="EMBL" id="CP001614">
    <property type="protein sequence ID" value="ACR11433.1"/>
    <property type="molecule type" value="Genomic_DNA"/>
</dbReference>
<dbReference type="SMART" id="SM00560">
    <property type="entry name" value="LamGL"/>
    <property type="match status" value="1"/>
</dbReference>
<dbReference type="SUPFAM" id="SSF49899">
    <property type="entry name" value="Concanavalin A-like lectins/glucanases"/>
    <property type="match status" value="1"/>
</dbReference>
<dbReference type="AlphaFoldDB" id="C5BR34"/>
<dbReference type="eggNOG" id="COG1664">
    <property type="taxonomic scope" value="Bacteria"/>
</dbReference>
<dbReference type="KEGG" id="ttu:TERTU_1111"/>
<protein>
    <submittedName>
        <fullName evidence="4">MSHA biogenesis protein, MshQ</fullName>
    </submittedName>
</protein>
<evidence type="ECO:0000259" key="3">
    <source>
        <dbReference type="SMART" id="SM00560"/>
    </source>
</evidence>
<dbReference type="PANTHER" id="PTHR42535">
    <property type="entry name" value="OOKINETE PROTEIN, PUTATIVE-RELATED"/>
    <property type="match status" value="1"/>
</dbReference>
<reference evidence="4 5" key="1">
    <citation type="journal article" date="2009" name="PLoS ONE">
        <title>The complete genome of Teredinibacter turnerae T7901: an intracellular endosymbiont of marine wood-boring bivalves (shipworms).</title>
        <authorList>
            <person name="Yang J.C."/>
            <person name="Madupu R."/>
            <person name="Durkin A.S."/>
            <person name="Ekborg N.A."/>
            <person name="Pedamallu C.S."/>
            <person name="Hostetler J.B."/>
            <person name="Radune D."/>
            <person name="Toms B.S."/>
            <person name="Henrissat B."/>
            <person name="Coutinho P.M."/>
            <person name="Schwarz S."/>
            <person name="Field L."/>
            <person name="Trindade-Silva A.E."/>
            <person name="Soares C.A.G."/>
            <person name="Elshahawi S."/>
            <person name="Hanora A."/>
            <person name="Schmidt E.W."/>
            <person name="Haygood M.G."/>
            <person name="Posfai J."/>
            <person name="Benner J."/>
            <person name="Madinger C."/>
            <person name="Nove J."/>
            <person name="Anton B."/>
            <person name="Chaudhary K."/>
            <person name="Foster J."/>
            <person name="Holman A."/>
            <person name="Kumar S."/>
            <person name="Lessard P.A."/>
            <person name="Luyten Y.A."/>
            <person name="Slatko B."/>
            <person name="Wood N."/>
            <person name="Wu B."/>
            <person name="Teplitski M."/>
            <person name="Mougous J.D."/>
            <person name="Ward N."/>
            <person name="Eisen J.A."/>
            <person name="Badger J.H."/>
            <person name="Distel D.L."/>
        </authorList>
    </citation>
    <scope>NUCLEOTIDE SEQUENCE [LARGE SCALE GENOMIC DNA]</scope>
    <source>
        <strain evidence="5">ATCC 39867 / T7901</strain>
    </source>
</reference>
<sequence>MFDGAAQNSSNNGNVTIQWQSRLINTPGNVVRTRNLNDYAGPNYSCNGVSCTATNTIVADIDRAVTAGGPSGTVNANGYLNPGSYGDVTVGNGYTLYLLPGEYEFTSLTVNWTARLALYQAGSTRVYIRNNLTTNYTSAINTVGGNDRRLLIYARGNVELSSNTTSRALIYARGNINMQSGAALTGALTANGQIALNSSSTVTYNADIVNQTNYGDFCTPAYTTPNLVGEWRLDELQWQGIANEVVDYSGNNLHGRAVSYNGLPETLLTNPVQAGDPGTCRYGAFDGNTDGYVQINDPGNNSILDLDTYSVTAWVYARTNAVTDTLMTIVSKDENYEFHINQQGRLYWWWGGGAQELTSTIAVPLNSWHHIAVTYAPGQQIIYIDGVVRGTSANTSAVIKNNDPFYIGEDLDFPSRMFNGFIDEVRIYDGALNAADVSTVMNETHPCIAENSLDHFEIIPNATNASTCSPNAVTITAKNDRDETLEDYTGTIEITTSSNNGRWSANSIQGELTASNDDSGTATYRFAADESDAGSIVLDLANQHAESLTVTATDVTTGIGSSSVPIIFRDNAFVVSLTDTLADDVIVGRDHLFQLAMYTREPGGGNCAIATDYSASTIKVWLERSANDPGGLAPAVVNSSNGAISLPDGEPGFANVTFPIEAGVAEFRLRTSDTGEYRLQFSDDSGSFATDAIVGSSALLVARPFAVDIQVAGNSGAADAFGNVFTTAGANFPATLRAVAWQAADDQNNDGIADGHSDNLPLNNVNLTDNPGVAHFAGEALRLSVNYADPAPGVLSGDLTPSMVNGELGITLNYSEVGVIEIAAEIDDGNFLSASAARSQKIQGRSGNVGRFVPDHFDVANAALLPGCNAFSYMGQNFNSRYVLQAMSAASQPTRNYNGSYAKLNAANLDYVAQSGGNDLSARLEIDSLAPAWVNGEWTLDQVSRIARSAAVDGPFNNVTLAVRATDSDGIGLRAAILNVDSDSDGANDHFALGSQLVVYGRLRLDSAIGSELADLPITFLSEFWNGASWQQSSADSCTAIGLGDISYPNGAISQEVNRTITLGSGSTTGMYGNIDSANGTVLFSGGDAGHRFTAPGAGNTGSFDVQTDLSNYPWLRFDWNKDGVPDPTLPPATFVFGAYRGHDRIIYWRETLQ</sequence>
<feature type="domain" description="LamG-like jellyroll fold" evidence="3">
    <location>
        <begin position="307"/>
        <end position="435"/>
    </location>
</feature>
<dbReference type="Proteomes" id="UP000009080">
    <property type="component" value="Chromosome"/>
</dbReference>
<dbReference type="STRING" id="377629.TERTU_1111"/>
<keyword evidence="5" id="KW-1185">Reference proteome</keyword>
<dbReference type="RefSeq" id="WP_015817545.1">
    <property type="nucleotide sequence ID" value="NC_012997.1"/>
</dbReference>
<keyword evidence="1" id="KW-0732">Signal</keyword>
<dbReference type="InterPro" id="IPR006558">
    <property type="entry name" value="LamG-like"/>
</dbReference>